<feature type="region of interest" description="Disordered" evidence="5">
    <location>
        <begin position="1"/>
        <end position="23"/>
    </location>
</feature>
<accession>A0A1I3BFF5</accession>
<dbReference type="RefSeq" id="WP_092856481.1">
    <property type="nucleotide sequence ID" value="NZ_FOQH01000001.1"/>
</dbReference>
<protein>
    <submittedName>
        <fullName evidence="6">Uncharacterized conserved protein, DUF697 family</fullName>
    </submittedName>
</protein>
<evidence type="ECO:0000313" key="7">
    <source>
        <dbReference type="Proteomes" id="UP000199377"/>
    </source>
</evidence>
<feature type="compositionally biased region" description="Polar residues" evidence="5">
    <location>
        <begin position="1"/>
        <end position="10"/>
    </location>
</feature>
<comment type="subcellular location">
    <subcellularLocation>
        <location evidence="1">Membrane</location>
        <topology evidence="1">Multi-pass membrane protein</topology>
    </subcellularLocation>
</comment>
<dbReference type="Pfam" id="PF05128">
    <property type="entry name" value="DUF697"/>
    <property type="match status" value="1"/>
</dbReference>
<dbReference type="Proteomes" id="UP000199377">
    <property type="component" value="Unassembled WGS sequence"/>
</dbReference>
<dbReference type="GO" id="GO:0016020">
    <property type="term" value="C:membrane"/>
    <property type="evidence" value="ECO:0007669"/>
    <property type="project" value="UniProtKB-SubCell"/>
</dbReference>
<evidence type="ECO:0000313" key="6">
    <source>
        <dbReference type="EMBL" id="SFH60461.1"/>
    </source>
</evidence>
<keyword evidence="7" id="KW-1185">Reference proteome</keyword>
<evidence type="ECO:0000256" key="4">
    <source>
        <dbReference type="ARBA" id="ARBA00023136"/>
    </source>
</evidence>
<dbReference type="InterPro" id="IPR021147">
    <property type="entry name" value="DUF697"/>
</dbReference>
<name>A0A1I3BFF5_9RHOB</name>
<dbReference type="OrthoDB" id="980719at2"/>
<dbReference type="AlphaFoldDB" id="A0A1I3BFF5"/>
<keyword evidence="2" id="KW-0812">Transmembrane</keyword>
<feature type="region of interest" description="Disordered" evidence="5">
    <location>
        <begin position="166"/>
        <end position="189"/>
    </location>
</feature>
<evidence type="ECO:0000256" key="3">
    <source>
        <dbReference type="ARBA" id="ARBA00022989"/>
    </source>
</evidence>
<organism evidence="6 7">
    <name type="scientific">Albimonas pacifica</name>
    <dbReference type="NCBI Taxonomy" id="1114924"/>
    <lineage>
        <taxon>Bacteria</taxon>
        <taxon>Pseudomonadati</taxon>
        <taxon>Pseudomonadota</taxon>
        <taxon>Alphaproteobacteria</taxon>
        <taxon>Rhodobacterales</taxon>
        <taxon>Paracoccaceae</taxon>
        <taxon>Albimonas</taxon>
    </lineage>
</organism>
<sequence length="189" mass="19532">MTAQIETTSGDDGGPPRAPTPEADAACDRIIWNHVAYAAVAGLVPIPAVDIAAATTVQVRMVAQLCEARGVKFSEQAVKTVISTLITVGLPRGVLGYPAISAAKSVPGIGTLLAVATLPALNGAVTWAVGRVFDWHFARGGTIETLNPAALSSRFATEVERGKSAVKSAVRRRDTSKADDAEVVKTEAG</sequence>
<feature type="compositionally biased region" description="Basic and acidic residues" evidence="5">
    <location>
        <begin position="171"/>
        <end position="189"/>
    </location>
</feature>
<proteinExistence type="predicted"/>
<evidence type="ECO:0000256" key="5">
    <source>
        <dbReference type="SAM" id="MobiDB-lite"/>
    </source>
</evidence>
<evidence type="ECO:0000256" key="1">
    <source>
        <dbReference type="ARBA" id="ARBA00004141"/>
    </source>
</evidence>
<keyword evidence="3" id="KW-1133">Transmembrane helix</keyword>
<gene>
    <name evidence="6" type="ORF">SAMN05216258_10120</name>
</gene>
<dbReference type="EMBL" id="FOQH01000001">
    <property type="protein sequence ID" value="SFH60461.1"/>
    <property type="molecule type" value="Genomic_DNA"/>
</dbReference>
<dbReference type="STRING" id="1114924.SAMN05216258_10120"/>
<keyword evidence="4" id="KW-0472">Membrane</keyword>
<evidence type="ECO:0000256" key="2">
    <source>
        <dbReference type="ARBA" id="ARBA00022692"/>
    </source>
</evidence>
<reference evidence="6 7" key="1">
    <citation type="submission" date="2016-10" db="EMBL/GenBank/DDBJ databases">
        <authorList>
            <person name="de Groot N.N."/>
        </authorList>
    </citation>
    <scope>NUCLEOTIDE SEQUENCE [LARGE SCALE GENOMIC DNA]</scope>
    <source>
        <strain evidence="6 7">CGMCC 1.11030</strain>
    </source>
</reference>